<sequence>MQGAGASLPAQATALAPLVASVLSGVIKSGKLPSLPAPTELESLLEAPDLLAGEKFS</sequence>
<proteinExistence type="predicted"/>
<accession>A0A6M8MTM0</accession>
<dbReference type="KEGG" id="pgg:FX982_04103"/>
<evidence type="ECO:0000313" key="2">
    <source>
        <dbReference type="Proteomes" id="UP000501989"/>
    </source>
</evidence>
<keyword evidence="2" id="KW-1185">Reference proteome</keyword>
<organism evidence="1 2">
    <name type="scientific">Pseudomonas graminis</name>
    <dbReference type="NCBI Taxonomy" id="158627"/>
    <lineage>
        <taxon>Bacteria</taxon>
        <taxon>Pseudomonadati</taxon>
        <taxon>Pseudomonadota</taxon>
        <taxon>Gammaproteobacteria</taxon>
        <taxon>Pseudomonadales</taxon>
        <taxon>Pseudomonadaceae</taxon>
        <taxon>Pseudomonas</taxon>
    </lineage>
</organism>
<gene>
    <name evidence="1" type="ORF">FX982_04103</name>
</gene>
<name>A0A6M8MTM0_9PSED</name>
<dbReference type="AlphaFoldDB" id="A0A6M8MTM0"/>
<reference evidence="2" key="1">
    <citation type="submission" date="2019-12" db="EMBL/GenBank/DDBJ databases">
        <title>Endophytic bacteria associated with Panax ginseng seedlings.</title>
        <authorList>
            <person name="Park J.M."/>
            <person name="Shin R."/>
            <person name="Jo S.H."/>
        </authorList>
    </citation>
    <scope>NUCLEOTIDE SEQUENCE [LARGE SCALE GENOMIC DNA]</scope>
    <source>
        <strain evidence="2">PgKB30</strain>
    </source>
</reference>
<evidence type="ECO:0000313" key="1">
    <source>
        <dbReference type="EMBL" id="QKF53111.1"/>
    </source>
</evidence>
<protein>
    <submittedName>
        <fullName evidence="1">Uncharacterized protein</fullName>
    </submittedName>
</protein>
<dbReference type="EMBL" id="CP053746">
    <property type="protein sequence ID" value="QKF53111.1"/>
    <property type="molecule type" value="Genomic_DNA"/>
</dbReference>
<dbReference type="Proteomes" id="UP000501989">
    <property type="component" value="Chromosome"/>
</dbReference>